<keyword evidence="2" id="KW-1185">Reference proteome</keyword>
<dbReference type="Proteomes" id="UP001152049">
    <property type="component" value="Unassembled WGS sequence"/>
</dbReference>
<evidence type="ECO:0000313" key="1">
    <source>
        <dbReference type="EMBL" id="KAJ4265260.1"/>
    </source>
</evidence>
<sequence length="151" mass="17048">MTSTINPVYLFTGTFSDLLLTPYGTGSFTLDGGNPKIQYWAVANHRVQSGKGGSFRFRSGEVTIHLLAHAYKRIMGNEAEVMRVGEQEDIERAVARLQFEHGRASHWKYLPQSIALVATKGGWEMDAEEMTVLDHIKKPRSLDECLREHLK</sequence>
<gene>
    <name evidence="1" type="ORF">NW762_004545</name>
</gene>
<organism evidence="1 2">
    <name type="scientific">Fusarium torreyae</name>
    <dbReference type="NCBI Taxonomy" id="1237075"/>
    <lineage>
        <taxon>Eukaryota</taxon>
        <taxon>Fungi</taxon>
        <taxon>Dikarya</taxon>
        <taxon>Ascomycota</taxon>
        <taxon>Pezizomycotina</taxon>
        <taxon>Sordariomycetes</taxon>
        <taxon>Hypocreomycetidae</taxon>
        <taxon>Hypocreales</taxon>
        <taxon>Nectriaceae</taxon>
        <taxon>Fusarium</taxon>
    </lineage>
</organism>
<evidence type="ECO:0000313" key="2">
    <source>
        <dbReference type="Proteomes" id="UP001152049"/>
    </source>
</evidence>
<protein>
    <submittedName>
        <fullName evidence="1">Uncharacterized protein</fullName>
    </submittedName>
</protein>
<proteinExistence type="predicted"/>
<dbReference type="EMBL" id="JAOQAZ010000006">
    <property type="protein sequence ID" value="KAJ4265260.1"/>
    <property type="molecule type" value="Genomic_DNA"/>
</dbReference>
<reference evidence="1" key="1">
    <citation type="submission" date="2022-09" db="EMBL/GenBank/DDBJ databases">
        <title>Fusarium specimens isolated from Avocado Roots.</title>
        <authorList>
            <person name="Stajich J."/>
            <person name="Roper C."/>
            <person name="Heimlech-Rivalta G."/>
        </authorList>
    </citation>
    <scope>NUCLEOTIDE SEQUENCE</scope>
    <source>
        <strain evidence="1">CF00136</strain>
    </source>
</reference>
<dbReference type="AlphaFoldDB" id="A0A9W8S6M9"/>
<accession>A0A9W8S6M9</accession>
<name>A0A9W8S6M9_9HYPO</name>
<dbReference type="OrthoDB" id="419598at2759"/>
<comment type="caution">
    <text evidence="1">The sequence shown here is derived from an EMBL/GenBank/DDBJ whole genome shotgun (WGS) entry which is preliminary data.</text>
</comment>